<comment type="caution">
    <text evidence="2">The sequence shown here is derived from an EMBL/GenBank/DDBJ whole genome shotgun (WGS) entry which is preliminary data.</text>
</comment>
<gene>
    <name evidence="2" type="ORF">HK103_003982</name>
</gene>
<dbReference type="PANTHER" id="PTHR12242">
    <property type="entry name" value="OS02G0130600 PROTEIN-RELATED"/>
    <property type="match status" value="1"/>
</dbReference>
<keyword evidence="1" id="KW-1133">Transmembrane helix</keyword>
<keyword evidence="1" id="KW-0812">Transmembrane</keyword>
<dbReference type="AlphaFoldDB" id="A0AAD5ULM5"/>
<feature type="transmembrane region" description="Helical" evidence="1">
    <location>
        <begin position="6"/>
        <end position="23"/>
    </location>
</feature>
<evidence type="ECO:0000313" key="3">
    <source>
        <dbReference type="Proteomes" id="UP001210925"/>
    </source>
</evidence>
<evidence type="ECO:0000313" key="2">
    <source>
        <dbReference type="EMBL" id="KAJ3258164.1"/>
    </source>
</evidence>
<name>A0AAD5ULM5_9FUNG</name>
<feature type="transmembrane region" description="Helical" evidence="1">
    <location>
        <begin position="168"/>
        <end position="192"/>
    </location>
</feature>
<dbReference type="GO" id="GO:0016020">
    <property type="term" value="C:membrane"/>
    <property type="evidence" value="ECO:0007669"/>
    <property type="project" value="TreeGrafter"/>
</dbReference>
<reference evidence="2" key="1">
    <citation type="submission" date="2020-05" db="EMBL/GenBank/DDBJ databases">
        <title>Phylogenomic resolution of chytrid fungi.</title>
        <authorList>
            <person name="Stajich J.E."/>
            <person name="Amses K."/>
            <person name="Simmons R."/>
            <person name="Seto K."/>
            <person name="Myers J."/>
            <person name="Bonds A."/>
            <person name="Quandt C.A."/>
            <person name="Barry K."/>
            <person name="Liu P."/>
            <person name="Grigoriev I."/>
            <person name="Longcore J.E."/>
            <person name="James T.Y."/>
        </authorList>
    </citation>
    <scope>NUCLEOTIDE SEQUENCE</scope>
    <source>
        <strain evidence="2">PLAUS21</strain>
    </source>
</reference>
<feature type="transmembrane region" description="Helical" evidence="1">
    <location>
        <begin position="239"/>
        <end position="263"/>
    </location>
</feature>
<protein>
    <submittedName>
        <fullName evidence="2">Uncharacterized protein</fullName>
    </submittedName>
</protein>
<feature type="transmembrane region" description="Helical" evidence="1">
    <location>
        <begin position="127"/>
        <end position="156"/>
    </location>
</feature>
<dbReference type="Proteomes" id="UP001210925">
    <property type="component" value="Unassembled WGS sequence"/>
</dbReference>
<proteinExistence type="predicted"/>
<feature type="transmembrane region" description="Helical" evidence="1">
    <location>
        <begin position="204"/>
        <end position="227"/>
    </location>
</feature>
<accession>A0AAD5ULM5</accession>
<evidence type="ECO:0000256" key="1">
    <source>
        <dbReference type="SAM" id="Phobius"/>
    </source>
</evidence>
<feature type="transmembrane region" description="Helical" evidence="1">
    <location>
        <begin position="98"/>
        <end position="121"/>
    </location>
</feature>
<keyword evidence="1" id="KW-0472">Membrane</keyword>
<organism evidence="2 3">
    <name type="scientific">Boothiomyces macroporosus</name>
    <dbReference type="NCBI Taxonomy" id="261099"/>
    <lineage>
        <taxon>Eukaryota</taxon>
        <taxon>Fungi</taxon>
        <taxon>Fungi incertae sedis</taxon>
        <taxon>Chytridiomycota</taxon>
        <taxon>Chytridiomycota incertae sedis</taxon>
        <taxon>Chytridiomycetes</taxon>
        <taxon>Rhizophydiales</taxon>
        <taxon>Terramycetaceae</taxon>
        <taxon>Boothiomyces</taxon>
    </lineage>
</organism>
<keyword evidence="3" id="KW-1185">Reference proteome</keyword>
<feature type="transmembrane region" description="Helical" evidence="1">
    <location>
        <begin position="269"/>
        <end position="287"/>
    </location>
</feature>
<sequence>MAGFYQAYGLLTFFKLGLIYLIFNYHKLEESASELVTQISTSSLVTSDQLLYFRAFCLVSNLYVDLIPTFFDKVGHTITAFQIDTQPRTVRMKGGIRFCTFTLWSWLIQGIYFACAIATQLGYITNLYFLEAIVIMFELATSVAILVTVVVTFVLIPGAAKGDVKNMVGLFRFQVLLTHNANVVFMITELVLNNIKFKFSHFPYAGLFGITYIAFSWILAQKIGVFFYNFLNYNFPKVLMAYTGLLFALSVFFTIAFGISHYVDPTHNPWTIPFIVIGVISICKVRMPVKPKKE</sequence>
<dbReference type="EMBL" id="JADGKB010000030">
    <property type="protein sequence ID" value="KAJ3258164.1"/>
    <property type="molecule type" value="Genomic_DNA"/>
</dbReference>